<feature type="compositionally biased region" description="Low complexity" evidence="1">
    <location>
        <begin position="321"/>
        <end position="339"/>
    </location>
</feature>
<organism evidence="2 3">
    <name type="scientific">Exophiala sideris</name>
    <dbReference type="NCBI Taxonomy" id="1016849"/>
    <lineage>
        <taxon>Eukaryota</taxon>
        <taxon>Fungi</taxon>
        <taxon>Dikarya</taxon>
        <taxon>Ascomycota</taxon>
        <taxon>Pezizomycotina</taxon>
        <taxon>Eurotiomycetes</taxon>
        <taxon>Chaetothyriomycetidae</taxon>
        <taxon>Chaetothyriales</taxon>
        <taxon>Herpotrichiellaceae</taxon>
        <taxon>Exophiala</taxon>
    </lineage>
</organism>
<gene>
    <name evidence="2" type="ORF">LTR69_001679</name>
</gene>
<proteinExistence type="predicted"/>
<feature type="region of interest" description="Disordered" evidence="1">
    <location>
        <begin position="174"/>
        <end position="194"/>
    </location>
</feature>
<feature type="region of interest" description="Disordered" evidence="1">
    <location>
        <begin position="321"/>
        <end position="356"/>
    </location>
</feature>
<evidence type="ECO:0000256" key="1">
    <source>
        <dbReference type="SAM" id="MobiDB-lite"/>
    </source>
</evidence>
<feature type="region of interest" description="Disordered" evidence="1">
    <location>
        <begin position="13"/>
        <end position="44"/>
    </location>
</feature>
<sequence length="377" mass="41609">MGFARGFFLRTSSTSTRSEDIGVLYEDPEAGPSSPIDNPAGPSRRDSLSSLFNFSWERPGDNEGVDFHVDDSIVQRTRLEMSAQEPTLRIDREGLPLGRRGTPPYLPISDLAVAFNRDRIAQANWGNNDEWIMGVARNFRFESRSPSPPLSFTTSSDLSTATTLATSSNLSTATTLVNSTPMRPISPPVPTTEGRRRFQRIPVWEGDNDERVPLVPLIGSIEDLVQWPEYSPASSPPQSPVMGPLADPVNMHEWEEIRDWLELEPTTSPLGSPVWDPFSWLAPGPFAMDIGGPLTEAHLEEYLQAPISSPELAPAPWPMVSRARAPSPEPAPRASGPRSIPIVAEPKRSTGPIDQTLSPQLLSRHTVMYGRIMDRIR</sequence>
<dbReference type="EMBL" id="JAVRRF010000002">
    <property type="protein sequence ID" value="KAK5067690.1"/>
    <property type="molecule type" value="Genomic_DNA"/>
</dbReference>
<dbReference type="Proteomes" id="UP001345691">
    <property type="component" value="Unassembled WGS sequence"/>
</dbReference>
<name>A0ABR0JNY4_9EURO</name>
<evidence type="ECO:0000313" key="2">
    <source>
        <dbReference type="EMBL" id="KAK5067690.1"/>
    </source>
</evidence>
<comment type="caution">
    <text evidence="2">The sequence shown here is derived from an EMBL/GenBank/DDBJ whole genome shotgun (WGS) entry which is preliminary data.</text>
</comment>
<accession>A0ABR0JNY4</accession>
<protein>
    <submittedName>
        <fullName evidence="2">Uncharacterized protein</fullName>
    </submittedName>
</protein>
<evidence type="ECO:0000313" key="3">
    <source>
        <dbReference type="Proteomes" id="UP001345691"/>
    </source>
</evidence>
<keyword evidence="3" id="KW-1185">Reference proteome</keyword>
<reference evidence="2 3" key="1">
    <citation type="submission" date="2023-08" db="EMBL/GenBank/DDBJ databases">
        <title>Black Yeasts Isolated from many extreme environments.</title>
        <authorList>
            <person name="Coleine C."/>
            <person name="Stajich J.E."/>
            <person name="Selbmann L."/>
        </authorList>
    </citation>
    <scope>NUCLEOTIDE SEQUENCE [LARGE SCALE GENOMIC DNA]</scope>
    <source>
        <strain evidence="2 3">CCFEE 6328</strain>
    </source>
</reference>